<protein>
    <submittedName>
        <fullName evidence="1">Uncharacterized protein</fullName>
    </submittedName>
</protein>
<proteinExistence type="predicted"/>
<dbReference type="RefSeq" id="WP_100756284.1">
    <property type="nucleotide sequence ID" value="NZ_NPDP01000040.1"/>
</dbReference>
<reference evidence="1 2" key="1">
    <citation type="submission" date="2017-07" db="EMBL/GenBank/DDBJ databases">
        <title>Leptospira spp. isolated from tropical soils.</title>
        <authorList>
            <person name="Thibeaux R."/>
            <person name="Iraola G."/>
            <person name="Ferres I."/>
            <person name="Bierque E."/>
            <person name="Girault D."/>
            <person name="Soupe-Gilbert M.-E."/>
            <person name="Picardeau M."/>
            <person name="Goarant C."/>
        </authorList>
    </citation>
    <scope>NUCLEOTIDE SEQUENCE [LARGE SCALE GENOMIC DNA]</scope>
    <source>
        <strain evidence="1 2">JW2-C-B1</strain>
    </source>
</reference>
<dbReference type="EMBL" id="NPDP01000040">
    <property type="protein sequence ID" value="PJZ28375.1"/>
    <property type="molecule type" value="Genomic_DNA"/>
</dbReference>
<evidence type="ECO:0000313" key="2">
    <source>
        <dbReference type="Proteomes" id="UP000231919"/>
    </source>
</evidence>
<keyword evidence="2" id="KW-1185">Reference proteome</keyword>
<evidence type="ECO:0000313" key="1">
    <source>
        <dbReference type="EMBL" id="PJZ28375.1"/>
    </source>
</evidence>
<sequence length="113" mass="13328">MKVRNRKAEYQGDEVQYKSEDFWNIIQNQKGKCAITGRELNALNTQIELKDPYKKKDTMSLKNHYAVEKAISYLARHYSELNIIKLAVEIIRYRGLELGYTIEKSKRNKSRSN</sequence>
<name>A0ABX4N5A8_9LEPT</name>
<gene>
    <name evidence="1" type="ORF">CH378_18020</name>
</gene>
<organism evidence="1 2">
    <name type="scientific">Leptospira kmetyi</name>
    <dbReference type="NCBI Taxonomy" id="408139"/>
    <lineage>
        <taxon>Bacteria</taxon>
        <taxon>Pseudomonadati</taxon>
        <taxon>Spirochaetota</taxon>
        <taxon>Spirochaetia</taxon>
        <taxon>Leptospirales</taxon>
        <taxon>Leptospiraceae</taxon>
        <taxon>Leptospira</taxon>
    </lineage>
</organism>
<dbReference type="Proteomes" id="UP000231919">
    <property type="component" value="Unassembled WGS sequence"/>
</dbReference>
<accession>A0ABX4N5A8</accession>
<comment type="caution">
    <text evidence="1">The sequence shown here is derived from an EMBL/GenBank/DDBJ whole genome shotgun (WGS) entry which is preliminary data.</text>
</comment>